<feature type="compositionally biased region" description="Low complexity" evidence="2">
    <location>
        <begin position="570"/>
        <end position="587"/>
    </location>
</feature>
<evidence type="ECO:0000256" key="1">
    <source>
        <dbReference type="ARBA" id="ARBA00006865"/>
    </source>
</evidence>
<dbReference type="SUPFAM" id="SSF49899">
    <property type="entry name" value="Concanavalin A-like lectins/glucanases"/>
    <property type="match status" value="1"/>
</dbReference>
<reference evidence="6" key="1">
    <citation type="submission" date="2019-04" db="EMBL/GenBank/DDBJ databases">
        <title>Draft genome sequences of Streptomyces avermitilis MC3.</title>
        <authorList>
            <person name="Komaki H."/>
            <person name="Tamura T."/>
            <person name="Hosoyama A."/>
        </authorList>
    </citation>
    <scope>NUCLEOTIDE SEQUENCE</scope>
    <source>
        <strain evidence="6">MC3</strain>
    </source>
</reference>
<gene>
    <name evidence="6" type="ORF">SAVMC3_21420</name>
</gene>
<feature type="compositionally biased region" description="Basic and acidic residues" evidence="2">
    <location>
        <begin position="642"/>
        <end position="661"/>
    </location>
</feature>
<dbReference type="AlphaFoldDB" id="A0A499V536"/>
<sequence length="686" mass="74395">MPSRTPRTLLTALATVASVALLSTGPALAAPVPQATATAAAAWDADRAAAAYAANPAAVTASGSENGGTAPGLAFDGNASTRWSSNFADDAWIRLDLGTTLRIDRVVLDWETAYGKRYVLEVSKNGTDWAPFYTETAGTGGSVTAHTYPQEVTGRYVRMRGVERATPYGYSLYSFKVYGGEPAPASTTRTNLALNHPAYSNFYQHAGNSPAFVTDGGWPANFKDDASRWSSDWNADRWVSVDLGATSRIDTVDLYWEAAYAVDYQIQVSDDNRTWRTVHQPTAAEIAARRADVKSPGDATGRHDTVTLSQPATGRYVRMLGKERRSFYNPAPATAQFGYSLYEFQVWGTGGSASAAYPALPGEQSGTYQTAFFDDFTTAALDRSKWRVVRTGTEMGSVNGESQAYVDSTDNVRTENGNLVLRAKYCKGCTRAGGGTYDFTSGRVDTNTRFDFTYGRVSARMKLPVGDGFWPAFWLLGSNVDDPSVSWPASGETDIMENIGYSDWTSSALHGPGYSADGNIGARQTYPGAARPTTGTPTRWSGRRPRCASRSTTVSCRRRPATSSNRPADSGSTTTTSTSSSTSPSAARTRRAGTRSPAPTGACRRPASTRSRPGECRRRWTGCASSRRSERRGSHVLLTRRQAWDRESSRRARATDVEKNPVPRARRVPYTRHEPRAADNTSRRAP</sequence>
<dbReference type="InterPro" id="IPR000757">
    <property type="entry name" value="Beta-glucanase-like"/>
</dbReference>
<dbReference type="GO" id="GO:0004553">
    <property type="term" value="F:hydrolase activity, hydrolyzing O-glycosyl compounds"/>
    <property type="evidence" value="ECO:0007669"/>
    <property type="project" value="InterPro"/>
</dbReference>
<dbReference type="Pfam" id="PF00722">
    <property type="entry name" value="Glyco_hydro_16"/>
    <property type="match status" value="1"/>
</dbReference>
<dbReference type="InterPro" id="IPR008979">
    <property type="entry name" value="Galactose-bd-like_sf"/>
</dbReference>
<dbReference type="GO" id="GO:0005975">
    <property type="term" value="P:carbohydrate metabolic process"/>
    <property type="evidence" value="ECO:0007669"/>
    <property type="project" value="InterPro"/>
</dbReference>
<dbReference type="PROSITE" id="PS50022">
    <property type="entry name" value="FA58C_3"/>
    <property type="match status" value="2"/>
</dbReference>
<dbReference type="SUPFAM" id="SSF49785">
    <property type="entry name" value="Galactose-binding domain-like"/>
    <property type="match status" value="2"/>
</dbReference>
<dbReference type="Gene3D" id="2.60.120.200">
    <property type="match status" value="1"/>
</dbReference>
<dbReference type="PROSITE" id="PS51762">
    <property type="entry name" value="GH16_2"/>
    <property type="match status" value="1"/>
</dbReference>
<protein>
    <recommendedName>
        <fullName evidence="7">F5/8 type C domain-containing protein</fullName>
    </recommendedName>
</protein>
<accession>A0A499V536</accession>
<keyword evidence="3" id="KW-0732">Signal</keyword>
<evidence type="ECO:0000259" key="4">
    <source>
        <dbReference type="PROSITE" id="PS50022"/>
    </source>
</evidence>
<feature type="chain" id="PRO_5026221630" description="F5/8 type C domain-containing protein" evidence="3">
    <location>
        <begin position="30"/>
        <end position="686"/>
    </location>
</feature>
<organism evidence="6">
    <name type="scientific">Streptomyces avermitilis</name>
    <dbReference type="NCBI Taxonomy" id="33903"/>
    <lineage>
        <taxon>Bacteria</taxon>
        <taxon>Bacillati</taxon>
        <taxon>Actinomycetota</taxon>
        <taxon>Actinomycetes</taxon>
        <taxon>Kitasatosporales</taxon>
        <taxon>Streptomycetaceae</taxon>
        <taxon>Streptomyces</taxon>
    </lineage>
</organism>
<evidence type="ECO:0000256" key="3">
    <source>
        <dbReference type="SAM" id="SignalP"/>
    </source>
</evidence>
<feature type="signal peptide" evidence="3">
    <location>
        <begin position="1"/>
        <end position="29"/>
    </location>
</feature>
<dbReference type="Gene3D" id="2.60.120.260">
    <property type="entry name" value="Galactose-binding domain-like"/>
    <property type="match status" value="2"/>
</dbReference>
<dbReference type="InterPro" id="IPR006311">
    <property type="entry name" value="TAT_signal"/>
</dbReference>
<evidence type="ECO:0000259" key="5">
    <source>
        <dbReference type="PROSITE" id="PS51762"/>
    </source>
</evidence>
<feature type="compositionally biased region" description="Polar residues" evidence="2">
    <location>
        <begin position="549"/>
        <end position="567"/>
    </location>
</feature>
<dbReference type="InterPro" id="IPR000421">
    <property type="entry name" value="FA58C"/>
</dbReference>
<dbReference type="PANTHER" id="PTHR10963:SF55">
    <property type="entry name" value="GLYCOSIDE HYDROLASE FAMILY 16 PROTEIN"/>
    <property type="match status" value="1"/>
</dbReference>
<proteinExistence type="inferred from homology"/>
<dbReference type="InterPro" id="IPR013320">
    <property type="entry name" value="ConA-like_dom_sf"/>
</dbReference>
<feature type="compositionally biased region" description="Low complexity" evidence="2">
    <location>
        <begin position="527"/>
        <end position="539"/>
    </location>
</feature>
<feature type="domain" description="F5/8 type C" evidence="4">
    <location>
        <begin position="42"/>
        <end position="180"/>
    </location>
</feature>
<feature type="domain" description="F5/8 type C" evidence="4">
    <location>
        <begin position="187"/>
        <end position="349"/>
    </location>
</feature>
<dbReference type="PANTHER" id="PTHR10963">
    <property type="entry name" value="GLYCOSYL HYDROLASE-RELATED"/>
    <property type="match status" value="1"/>
</dbReference>
<dbReference type="EMBL" id="AP019621">
    <property type="protein sequence ID" value="BBJ49513.1"/>
    <property type="molecule type" value="Genomic_DNA"/>
</dbReference>
<name>A0A499V536_STRAX</name>
<feature type="domain" description="GH16" evidence="5">
    <location>
        <begin position="355"/>
        <end position="602"/>
    </location>
</feature>
<evidence type="ECO:0000256" key="2">
    <source>
        <dbReference type="SAM" id="MobiDB-lite"/>
    </source>
</evidence>
<evidence type="ECO:0008006" key="7">
    <source>
        <dbReference type="Google" id="ProtNLM"/>
    </source>
</evidence>
<dbReference type="CDD" id="cd08023">
    <property type="entry name" value="GH16_laminarinase_like"/>
    <property type="match status" value="1"/>
</dbReference>
<dbReference type="Pfam" id="PF00754">
    <property type="entry name" value="F5_F8_type_C"/>
    <property type="match status" value="2"/>
</dbReference>
<dbReference type="PROSITE" id="PS51318">
    <property type="entry name" value="TAT"/>
    <property type="match status" value="1"/>
</dbReference>
<evidence type="ECO:0000313" key="6">
    <source>
        <dbReference type="EMBL" id="BBJ49513.1"/>
    </source>
</evidence>
<feature type="region of interest" description="Disordered" evidence="2">
    <location>
        <begin position="515"/>
        <end position="686"/>
    </location>
</feature>
<comment type="similarity">
    <text evidence="1">Belongs to the glycosyl hydrolase 16 family.</text>
</comment>
<dbReference type="InterPro" id="IPR050546">
    <property type="entry name" value="Glycosyl_Hydrlase_16"/>
</dbReference>